<evidence type="ECO:0000313" key="4">
    <source>
        <dbReference type="Proteomes" id="UP000305948"/>
    </source>
</evidence>
<evidence type="ECO:0000256" key="2">
    <source>
        <dbReference type="SAM" id="MobiDB-lite"/>
    </source>
</evidence>
<feature type="compositionally biased region" description="Basic and acidic residues" evidence="2">
    <location>
        <begin position="634"/>
        <end position="647"/>
    </location>
</feature>
<feature type="region of interest" description="Disordered" evidence="2">
    <location>
        <begin position="804"/>
        <end position="832"/>
    </location>
</feature>
<feature type="compositionally biased region" description="Low complexity" evidence="2">
    <location>
        <begin position="744"/>
        <end position="767"/>
    </location>
</feature>
<feature type="compositionally biased region" description="Low complexity" evidence="2">
    <location>
        <begin position="521"/>
        <end position="541"/>
    </location>
</feature>
<dbReference type="InterPro" id="IPR027267">
    <property type="entry name" value="AH/BAR_dom_sf"/>
</dbReference>
<dbReference type="GO" id="GO:0036286">
    <property type="term" value="C:eisosome filament"/>
    <property type="evidence" value="ECO:0007669"/>
    <property type="project" value="TreeGrafter"/>
</dbReference>
<sequence length="966" mass="102875">MVHRHPDSRLLASLLTAETAYSKQLQTLLSHSSSSLAAFSAYAAASAPPTSHVIVSVATCLATADGGLEEYAQALEEWKGCLKQVKEAEDEVSNILRDRDILVTRLLKASKPRKSNRDSLASIRASMSETSLLPSGKQASAQVELQACEAQLSAKEKELEQVRLDLLRRGLEVRCKALVQCSTRCADMGRDALKALDSISAGTYKPLPIPQRDRLEGPPSDLSSLTPSQSASQINVSLDEHADPRPDPRRLTSVSSSNFHVYVPPAHSISEFALPHALERRITEEPEGAGSSASEDEGPVEVHDNQRFARPSNAKRASTVSVRSNGGQKGHYRFPTSVSDIGPVYQAESSQRTRSRSLFGGLASLWKGKNHGDEGRSPQKAGANGKGWQTRTDRNLRKRRDSSSDEEGPSARSRLGSASGSLTYTADGWTAASTSTSAAGAQRLKKKASKKDGLPDRGWMSDGTAVSWSESATIKRRNSKGKGREVLPPAASTSSRPTLTSVGPTGTLTRNSSVSKHSILSVASAPPVASRSSAKSGAGRSNTVIGVGERRGASLDRPRPTSGISAVTWADDPSPSASRSQTTRSQRRLDGLPNSGSQSLMSIVEGVSKLNRVGYAAGMEMPRAPLPVTRERLDAELADSAEKEGRKQNNLTPSNSLRRNDVTSRMRSASPTPGQSTPVHQPQRGMRPLKSALRSPSPSPAGVHRTQLRDDGPESMPNGSASGGGDLTPPLVLPGINTSPLMGSPVSRSPAASPPRVASPIPVASSPLRVSSPDLTPTAATPVPNAGDDAASMMSFETAHEIFGSEAEAEDRPLSPPGTEMSGSTDSTSTKVNLNGSAKVSLEMTAPAVPAKSEQGNVEATGAPPVRRKSVRLVSEPMFSPTPPALEEYDQRYGPWDAAPDEHSRGRADDEIRTSSNRGDQGSSGWKMRNGRAMEEVGDVWEDSSAEEDEEYRTARRMLSKMGRRF</sequence>
<feature type="compositionally biased region" description="Polar residues" evidence="2">
    <location>
        <begin position="315"/>
        <end position="326"/>
    </location>
</feature>
<dbReference type="STRING" id="5364.A0A5C3N0J4"/>
<organism evidence="3 4">
    <name type="scientific">Heliocybe sulcata</name>
    <dbReference type="NCBI Taxonomy" id="5364"/>
    <lineage>
        <taxon>Eukaryota</taxon>
        <taxon>Fungi</taxon>
        <taxon>Dikarya</taxon>
        <taxon>Basidiomycota</taxon>
        <taxon>Agaricomycotina</taxon>
        <taxon>Agaricomycetes</taxon>
        <taxon>Gloeophyllales</taxon>
        <taxon>Gloeophyllaceae</taxon>
        <taxon>Heliocybe</taxon>
    </lineage>
</organism>
<feature type="region of interest" description="Disordered" evidence="2">
    <location>
        <begin position="847"/>
        <end position="931"/>
    </location>
</feature>
<dbReference type="EMBL" id="ML213511">
    <property type="protein sequence ID" value="TFK51259.1"/>
    <property type="molecule type" value="Genomic_DNA"/>
</dbReference>
<name>A0A5C3N0J4_9AGAM</name>
<feature type="region of interest" description="Disordered" evidence="2">
    <location>
        <begin position="203"/>
        <end position="233"/>
    </location>
</feature>
<dbReference type="Proteomes" id="UP000305948">
    <property type="component" value="Unassembled WGS sequence"/>
</dbReference>
<feature type="coiled-coil region" evidence="1">
    <location>
        <begin position="138"/>
        <end position="165"/>
    </location>
</feature>
<feature type="region of interest" description="Disordered" evidence="2">
    <location>
        <begin position="634"/>
        <end position="790"/>
    </location>
</feature>
<dbReference type="GO" id="GO:0008289">
    <property type="term" value="F:lipid binding"/>
    <property type="evidence" value="ECO:0007669"/>
    <property type="project" value="TreeGrafter"/>
</dbReference>
<dbReference type="PANTHER" id="PTHR31962:SF1">
    <property type="entry name" value="SPHINGOLIPID LONG CHAIN BASE-RESPONSIVE PROTEIN PIL1"/>
    <property type="match status" value="1"/>
</dbReference>
<feature type="region of interest" description="Disordered" evidence="2">
    <location>
        <begin position="366"/>
        <end position="600"/>
    </location>
</feature>
<dbReference type="AlphaFoldDB" id="A0A5C3N0J4"/>
<feature type="compositionally biased region" description="Polar residues" evidence="2">
    <location>
        <begin position="665"/>
        <end position="680"/>
    </location>
</feature>
<dbReference type="PANTHER" id="PTHR31962">
    <property type="entry name" value="SPHINGOLIPID LONG CHAIN BASE-RESPONSIVE PROTEIN PIL1"/>
    <property type="match status" value="1"/>
</dbReference>
<feature type="compositionally biased region" description="Low complexity" evidence="2">
    <location>
        <begin position="573"/>
        <end position="584"/>
    </location>
</feature>
<feature type="compositionally biased region" description="Low complexity" evidence="2">
    <location>
        <begin position="430"/>
        <end position="439"/>
    </location>
</feature>
<reference evidence="3 4" key="1">
    <citation type="journal article" date="2019" name="Nat. Ecol. Evol.">
        <title>Megaphylogeny resolves global patterns of mushroom evolution.</title>
        <authorList>
            <person name="Varga T."/>
            <person name="Krizsan K."/>
            <person name="Foldi C."/>
            <person name="Dima B."/>
            <person name="Sanchez-Garcia M."/>
            <person name="Sanchez-Ramirez S."/>
            <person name="Szollosi G.J."/>
            <person name="Szarkandi J.G."/>
            <person name="Papp V."/>
            <person name="Albert L."/>
            <person name="Andreopoulos W."/>
            <person name="Angelini C."/>
            <person name="Antonin V."/>
            <person name="Barry K.W."/>
            <person name="Bougher N.L."/>
            <person name="Buchanan P."/>
            <person name="Buyck B."/>
            <person name="Bense V."/>
            <person name="Catcheside P."/>
            <person name="Chovatia M."/>
            <person name="Cooper J."/>
            <person name="Damon W."/>
            <person name="Desjardin D."/>
            <person name="Finy P."/>
            <person name="Geml J."/>
            <person name="Haridas S."/>
            <person name="Hughes K."/>
            <person name="Justo A."/>
            <person name="Karasinski D."/>
            <person name="Kautmanova I."/>
            <person name="Kiss B."/>
            <person name="Kocsube S."/>
            <person name="Kotiranta H."/>
            <person name="LaButti K.M."/>
            <person name="Lechner B.E."/>
            <person name="Liimatainen K."/>
            <person name="Lipzen A."/>
            <person name="Lukacs Z."/>
            <person name="Mihaltcheva S."/>
            <person name="Morgado L.N."/>
            <person name="Niskanen T."/>
            <person name="Noordeloos M.E."/>
            <person name="Ohm R.A."/>
            <person name="Ortiz-Santana B."/>
            <person name="Ovrebo C."/>
            <person name="Racz N."/>
            <person name="Riley R."/>
            <person name="Savchenko A."/>
            <person name="Shiryaev A."/>
            <person name="Soop K."/>
            <person name="Spirin V."/>
            <person name="Szebenyi C."/>
            <person name="Tomsovsky M."/>
            <person name="Tulloss R.E."/>
            <person name="Uehling J."/>
            <person name="Grigoriev I.V."/>
            <person name="Vagvolgyi C."/>
            <person name="Papp T."/>
            <person name="Martin F.M."/>
            <person name="Miettinen O."/>
            <person name="Hibbett D.S."/>
            <person name="Nagy L.G."/>
        </authorList>
    </citation>
    <scope>NUCLEOTIDE SEQUENCE [LARGE SCALE GENOMIC DNA]</scope>
    <source>
        <strain evidence="3 4">OMC1185</strain>
    </source>
</reference>
<feature type="compositionally biased region" description="Polar residues" evidence="2">
    <location>
        <begin position="648"/>
        <end position="657"/>
    </location>
</feature>
<dbReference type="OrthoDB" id="3358861at2759"/>
<dbReference type="GO" id="GO:0070941">
    <property type="term" value="P:eisosome assembly"/>
    <property type="evidence" value="ECO:0007669"/>
    <property type="project" value="TreeGrafter"/>
</dbReference>
<evidence type="ECO:0000313" key="3">
    <source>
        <dbReference type="EMBL" id="TFK51259.1"/>
    </source>
</evidence>
<protein>
    <submittedName>
        <fullName evidence="3">Uncharacterized protein</fullName>
    </submittedName>
</protein>
<feature type="compositionally biased region" description="Polar residues" evidence="2">
    <location>
        <begin position="221"/>
        <end position="233"/>
    </location>
</feature>
<feature type="compositionally biased region" description="Polar residues" evidence="2">
    <location>
        <begin position="914"/>
        <end position="924"/>
    </location>
</feature>
<feature type="compositionally biased region" description="Basic and acidic residues" evidence="2">
    <location>
        <begin position="900"/>
        <end position="913"/>
    </location>
</feature>
<feature type="compositionally biased region" description="Basic and acidic residues" evidence="2">
    <location>
        <begin position="548"/>
        <end position="559"/>
    </location>
</feature>
<feature type="compositionally biased region" description="Polar residues" evidence="2">
    <location>
        <begin position="491"/>
        <end position="518"/>
    </location>
</feature>
<feature type="region of interest" description="Disordered" evidence="2">
    <location>
        <begin position="284"/>
        <end position="339"/>
    </location>
</feature>
<feature type="compositionally biased region" description="Polar residues" evidence="2">
    <location>
        <begin position="821"/>
        <end position="832"/>
    </location>
</feature>
<dbReference type="Gene3D" id="1.20.1270.60">
    <property type="entry name" value="Arfaptin homology (AH) domain/BAR domain"/>
    <property type="match status" value="1"/>
</dbReference>
<feature type="compositionally biased region" description="Low complexity" evidence="2">
    <location>
        <begin position="410"/>
        <end position="422"/>
    </location>
</feature>
<keyword evidence="1" id="KW-0175">Coiled coil</keyword>
<keyword evidence="4" id="KW-1185">Reference proteome</keyword>
<evidence type="ECO:0000256" key="1">
    <source>
        <dbReference type="SAM" id="Coils"/>
    </source>
</evidence>
<dbReference type="InterPro" id="IPR028245">
    <property type="entry name" value="PIL1/LSP1"/>
</dbReference>
<accession>A0A5C3N0J4</accession>
<proteinExistence type="predicted"/>
<dbReference type="GO" id="GO:0006897">
    <property type="term" value="P:endocytosis"/>
    <property type="evidence" value="ECO:0007669"/>
    <property type="project" value="TreeGrafter"/>
</dbReference>
<dbReference type="GO" id="GO:0005886">
    <property type="term" value="C:plasma membrane"/>
    <property type="evidence" value="ECO:0007669"/>
    <property type="project" value="TreeGrafter"/>
</dbReference>
<gene>
    <name evidence="3" type="ORF">OE88DRAFT_1699706</name>
</gene>